<feature type="domain" description="SWIM-type" evidence="3">
    <location>
        <begin position="28"/>
        <end position="59"/>
    </location>
</feature>
<evidence type="ECO:0000313" key="4">
    <source>
        <dbReference type="EMBL" id="CAG8767453.1"/>
    </source>
</evidence>
<dbReference type="AlphaFoldDB" id="A0A9N9J8W0"/>
<keyword evidence="5" id="KW-1185">Reference proteome</keyword>
<dbReference type="PANTHER" id="PTHR35385:SF2">
    <property type="entry name" value="PROTEIN B, PUTATIVE-RELATED"/>
    <property type="match status" value="1"/>
</dbReference>
<dbReference type="Proteomes" id="UP000789405">
    <property type="component" value="Unassembled WGS sequence"/>
</dbReference>
<reference evidence="4" key="1">
    <citation type="submission" date="2021-06" db="EMBL/GenBank/DDBJ databases">
        <authorList>
            <person name="Kallberg Y."/>
            <person name="Tangrot J."/>
            <person name="Rosling A."/>
        </authorList>
    </citation>
    <scope>NUCLEOTIDE SEQUENCE</scope>
    <source>
        <strain evidence="4">MA453B</strain>
    </source>
</reference>
<name>A0A9N9J8W0_9GLOM</name>
<sequence length="250" mass="28749">MVDMNSIKKTSVANEFLVQSMRQDNIYYVINSGMGVCTCPVGVSGAPCKHQGVIAIKYHIAMFNFIPSITPKDRIIYSYIVLDYFSEDRSFYALLRTEPFQKDQELLLLSGTPNESFDESFDEATDRESNNREDKGIGDISIFLEEIKIDYENSSSQLRIALDKFAEQYHRAKSKSIPRLVSFLYDLNHNSDPVAHFRSGSAICIQVEYVNRRKPTRSSSEKQKVNKENEDLRSSYYSLLQEEESWEKGI</sequence>
<dbReference type="EMBL" id="CAJVPY010018526">
    <property type="protein sequence ID" value="CAG8767453.1"/>
    <property type="molecule type" value="Genomic_DNA"/>
</dbReference>
<keyword evidence="1" id="KW-0479">Metal-binding</keyword>
<dbReference type="PANTHER" id="PTHR35385">
    <property type="entry name" value="PROTEIN B, PUTATIVE-RELATED-RELATED"/>
    <property type="match status" value="1"/>
</dbReference>
<feature type="region of interest" description="Disordered" evidence="2">
    <location>
        <begin position="112"/>
        <end position="132"/>
    </location>
</feature>
<keyword evidence="1" id="KW-0862">Zinc</keyword>
<proteinExistence type="predicted"/>
<keyword evidence="1" id="KW-0863">Zinc-finger</keyword>
<evidence type="ECO:0000256" key="2">
    <source>
        <dbReference type="SAM" id="MobiDB-lite"/>
    </source>
</evidence>
<dbReference type="InterPro" id="IPR007527">
    <property type="entry name" value="Znf_SWIM"/>
</dbReference>
<dbReference type="PROSITE" id="PS50966">
    <property type="entry name" value="ZF_SWIM"/>
    <property type="match status" value="1"/>
</dbReference>
<comment type="caution">
    <text evidence="4">The sequence shown here is derived from an EMBL/GenBank/DDBJ whole genome shotgun (WGS) entry which is preliminary data.</text>
</comment>
<dbReference type="OrthoDB" id="2329712at2759"/>
<evidence type="ECO:0000313" key="5">
    <source>
        <dbReference type="Proteomes" id="UP000789405"/>
    </source>
</evidence>
<accession>A0A9N9J8W0</accession>
<evidence type="ECO:0000256" key="1">
    <source>
        <dbReference type="PROSITE-ProRule" id="PRU00325"/>
    </source>
</evidence>
<protein>
    <submittedName>
        <fullName evidence="4">8012_t:CDS:1</fullName>
    </submittedName>
</protein>
<dbReference type="GO" id="GO:0008270">
    <property type="term" value="F:zinc ion binding"/>
    <property type="evidence" value="ECO:0007669"/>
    <property type="project" value="UniProtKB-KW"/>
</dbReference>
<organism evidence="4 5">
    <name type="scientific">Dentiscutata erythropus</name>
    <dbReference type="NCBI Taxonomy" id="1348616"/>
    <lineage>
        <taxon>Eukaryota</taxon>
        <taxon>Fungi</taxon>
        <taxon>Fungi incertae sedis</taxon>
        <taxon>Mucoromycota</taxon>
        <taxon>Glomeromycotina</taxon>
        <taxon>Glomeromycetes</taxon>
        <taxon>Diversisporales</taxon>
        <taxon>Gigasporaceae</taxon>
        <taxon>Dentiscutata</taxon>
    </lineage>
</organism>
<gene>
    <name evidence="4" type="ORF">DERYTH_LOCUS18370</name>
</gene>
<evidence type="ECO:0000259" key="3">
    <source>
        <dbReference type="PROSITE" id="PS50966"/>
    </source>
</evidence>